<accession>A0A9N9XET5</accession>
<evidence type="ECO:0000313" key="3">
    <source>
        <dbReference type="Proteomes" id="UP001153709"/>
    </source>
</evidence>
<feature type="region of interest" description="Disordered" evidence="1">
    <location>
        <begin position="1"/>
        <end position="37"/>
    </location>
</feature>
<keyword evidence="3" id="KW-1185">Reference proteome</keyword>
<reference evidence="2" key="1">
    <citation type="submission" date="2022-01" db="EMBL/GenBank/DDBJ databases">
        <authorList>
            <person name="King R."/>
        </authorList>
    </citation>
    <scope>NUCLEOTIDE SEQUENCE</scope>
</reference>
<organism evidence="2 3">
    <name type="scientific">Diabrotica balteata</name>
    <name type="common">Banded cucumber beetle</name>
    <dbReference type="NCBI Taxonomy" id="107213"/>
    <lineage>
        <taxon>Eukaryota</taxon>
        <taxon>Metazoa</taxon>
        <taxon>Ecdysozoa</taxon>
        <taxon>Arthropoda</taxon>
        <taxon>Hexapoda</taxon>
        <taxon>Insecta</taxon>
        <taxon>Pterygota</taxon>
        <taxon>Neoptera</taxon>
        <taxon>Endopterygota</taxon>
        <taxon>Coleoptera</taxon>
        <taxon>Polyphaga</taxon>
        <taxon>Cucujiformia</taxon>
        <taxon>Chrysomeloidea</taxon>
        <taxon>Chrysomelidae</taxon>
        <taxon>Galerucinae</taxon>
        <taxon>Diabroticina</taxon>
        <taxon>Diabroticites</taxon>
        <taxon>Diabrotica</taxon>
    </lineage>
</organism>
<feature type="compositionally biased region" description="Polar residues" evidence="1">
    <location>
        <begin position="10"/>
        <end position="25"/>
    </location>
</feature>
<sequence length="79" mass="8867">MTIDNYWLNPPTSTSNRINSLNEGSNDGDKQTKVNVKIPKPPPTFIASVKYIKPLNLVLNCIAKENDTIRILNDDQVKV</sequence>
<dbReference type="AlphaFoldDB" id="A0A9N9XET5"/>
<gene>
    <name evidence="2" type="ORF">DIABBA_LOCUS6647</name>
</gene>
<proteinExistence type="predicted"/>
<evidence type="ECO:0000313" key="2">
    <source>
        <dbReference type="EMBL" id="CAG9833234.1"/>
    </source>
</evidence>
<evidence type="ECO:0000256" key="1">
    <source>
        <dbReference type="SAM" id="MobiDB-lite"/>
    </source>
</evidence>
<protein>
    <submittedName>
        <fullName evidence="2">Uncharacterized protein</fullName>
    </submittedName>
</protein>
<name>A0A9N9XET5_DIABA</name>
<dbReference type="Proteomes" id="UP001153709">
    <property type="component" value="Chromosome 4"/>
</dbReference>
<dbReference type="EMBL" id="OU898279">
    <property type="protein sequence ID" value="CAG9833234.1"/>
    <property type="molecule type" value="Genomic_DNA"/>
</dbReference>